<keyword evidence="4" id="KW-1185">Reference proteome</keyword>
<gene>
    <name evidence="3" type="ORF">Hypma_009358</name>
</gene>
<feature type="domain" description="Fungal-type protein kinase" evidence="2">
    <location>
        <begin position="184"/>
        <end position="529"/>
    </location>
</feature>
<evidence type="ECO:0000256" key="1">
    <source>
        <dbReference type="SAM" id="MobiDB-lite"/>
    </source>
</evidence>
<accession>A0A369JSU5</accession>
<dbReference type="InterPro" id="IPR040976">
    <property type="entry name" value="Pkinase_fungal"/>
</dbReference>
<comment type="caution">
    <text evidence="3">The sequence shown here is derived from an EMBL/GenBank/DDBJ whole genome shotgun (WGS) entry which is preliminary data.</text>
</comment>
<dbReference type="Gene3D" id="1.10.510.10">
    <property type="entry name" value="Transferase(Phosphotransferase) domain 1"/>
    <property type="match status" value="1"/>
</dbReference>
<feature type="region of interest" description="Disordered" evidence="1">
    <location>
        <begin position="667"/>
        <end position="697"/>
    </location>
</feature>
<evidence type="ECO:0000313" key="3">
    <source>
        <dbReference type="EMBL" id="RDB23435.1"/>
    </source>
</evidence>
<dbReference type="EMBL" id="LUEZ02000046">
    <property type="protein sequence ID" value="RDB23435.1"/>
    <property type="molecule type" value="Genomic_DNA"/>
</dbReference>
<protein>
    <recommendedName>
        <fullName evidence="2">Fungal-type protein kinase domain-containing protein</fullName>
    </recommendedName>
</protein>
<dbReference type="AlphaFoldDB" id="A0A369JSU5"/>
<proteinExistence type="predicted"/>
<dbReference type="Pfam" id="PF17667">
    <property type="entry name" value="Pkinase_fungal"/>
    <property type="match status" value="1"/>
</dbReference>
<organism evidence="3 4">
    <name type="scientific">Hypsizygus marmoreus</name>
    <name type="common">White beech mushroom</name>
    <name type="synonym">Agaricus marmoreus</name>
    <dbReference type="NCBI Taxonomy" id="39966"/>
    <lineage>
        <taxon>Eukaryota</taxon>
        <taxon>Fungi</taxon>
        <taxon>Dikarya</taxon>
        <taxon>Basidiomycota</taxon>
        <taxon>Agaricomycotina</taxon>
        <taxon>Agaricomycetes</taxon>
        <taxon>Agaricomycetidae</taxon>
        <taxon>Agaricales</taxon>
        <taxon>Tricholomatineae</taxon>
        <taxon>Lyophyllaceae</taxon>
        <taxon>Hypsizygus</taxon>
    </lineage>
</organism>
<dbReference type="PANTHER" id="PTHR38248:SF2">
    <property type="entry name" value="FUNK1 11"/>
    <property type="match status" value="1"/>
</dbReference>
<dbReference type="InterPro" id="IPR011009">
    <property type="entry name" value="Kinase-like_dom_sf"/>
</dbReference>
<evidence type="ECO:0000259" key="2">
    <source>
        <dbReference type="Pfam" id="PF17667"/>
    </source>
</evidence>
<name>A0A369JSU5_HYPMA</name>
<dbReference type="InParanoid" id="A0A369JSU5"/>
<evidence type="ECO:0000313" key="4">
    <source>
        <dbReference type="Proteomes" id="UP000076154"/>
    </source>
</evidence>
<reference evidence="3" key="1">
    <citation type="submission" date="2018-04" db="EMBL/GenBank/DDBJ databases">
        <title>Whole genome sequencing of Hypsizygus marmoreus.</title>
        <authorList>
            <person name="Choi I.-G."/>
            <person name="Min B."/>
            <person name="Kim J.-G."/>
            <person name="Kim S."/>
            <person name="Oh Y.-L."/>
            <person name="Kong W.-S."/>
            <person name="Park H."/>
            <person name="Jeong J."/>
            <person name="Song E.-S."/>
        </authorList>
    </citation>
    <scope>NUCLEOTIDE SEQUENCE [LARGE SCALE GENOMIC DNA]</scope>
    <source>
        <strain evidence="3">51987-8</strain>
    </source>
</reference>
<dbReference type="Proteomes" id="UP000076154">
    <property type="component" value="Unassembled WGS sequence"/>
</dbReference>
<dbReference type="SUPFAM" id="SSF56112">
    <property type="entry name" value="Protein kinase-like (PK-like)"/>
    <property type="match status" value="1"/>
</dbReference>
<feature type="compositionally biased region" description="Basic and acidic residues" evidence="1">
    <location>
        <begin position="683"/>
        <end position="697"/>
    </location>
</feature>
<dbReference type="OrthoDB" id="2739948at2759"/>
<dbReference type="PANTHER" id="PTHR38248">
    <property type="entry name" value="FUNK1 6"/>
    <property type="match status" value="1"/>
</dbReference>
<sequence length="697" mass="79359">MTSSSSAKHPVPLKEYWDSYPYTTNHWYGFKELRRLGSATNLKFVGPMPPEKFLQEFLPIPDEKVFDRPWKWGPELEKQFEDICNLPREKDMYEPLIKALKIACGNKLCLVNTSEHADPLTEGLLAGGLKPDISAYEPGYEEFTTNVTDFSLMEFHLELKKSPQDRAFLDTGVECYELDHEYGEDTRGQIAGYITTQFTCQFRTHAFSALINENVARVIRWDRSGAIVSRRFDYTKTDWLLEFIWRYSHASTGQRGRDMSVQNATPEELTEASAGLGFQPTKPLLKFSITDDITNTTSYFLGCNPGSQGHFFPFGRATRIIPVWDLQRKRCSILKDTWRVDLPDFEKEGSIYESLHAANVPHISKITCAGDVRDTTAGSDNHKTRTHMYYNSTWVDLREPWDKPDVRPHSHYRIIFEEIGLELTSFTSSKQLVTVARDALVALVAAYQKAKILHQDISSGNILITSEGRGLLIDWDHARRINTETGVVPPAERVGTWPFISIRLLKTTEHLAHSLADDIESLLHVLNWVALRFMPHQLTPAHLKYVLDEVVNYRRRLQDGWVGGCGKEHFLLSGTENIGTIGLNNRILVALLKDLAYTFVIEHVYPPSAAASEKLEEYDRIGEACGSSRKDCGLIFLAMLYNERKAHMEDPGWAVKRFEDALLDGPWPENDASAENKVLENSCEDHQRKRGSDDSDC</sequence>